<feature type="signal peptide" evidence="6">
    <location>
        <begin position="1"/>
        <end position="20"/>
    </location>
</feature>
<protein>
    <submittedName>
        <fullName evidence="7">ABC transporter substrate-binding protein</fullName>
    </submittedName>
</protein>
<dbReference type="SUPFAM" id="SSF53850">
    <property type="entry name" value="Periplasmic binding protein-like II"/>
    <property type="match status" value="1"/>
</dbReference>
<accession>A0ABY7XSU6</accession>
<dbReference type="PANTHER" id="PTHR43649:SF33">
    <property type="entry name" value="POLYGALACTURONAN_RHAMNOGALACTURONAN-BINDING PROTEIN YTCQ"/>
    <property type="match status" value="1"/>
</dbReference>
<dbReference type="PROSITE" id="PS51257">
    <property type="entry name" value="PROKAR_LIPOPROTEIN"/>
    <property type="match status" value="1"/>
</dbReference>
<dbReference type="Proteomes" id="UP001215097">
    <property type="component" value="Chromosome"/>
</dbReference>
<dbReference type="Pfam" id="PF01547">
    <property type="entry name" value="SBP_bac_1"/>
    <property type="match status" value="1"/>
</dbReference>
<dbReference type="InterPro" id="IPR006059">
    <property type="entry name" value="SBP"/>
</dbReference>
<dbReference type="InterPro" id="IPR050490">
    <property type="entry name" value="Bact_solute-bd_prot1"/>
</dbReference>
<feature type="chain" id="PRO_5046841164" evidence="6">
    <location>
        <begin position="21"/>
        <end position="430"/>
    </location>
</feature>
<sequence length="430" mass="44839">MKSRNLAMLGIAAVGAIVLAGCSGAASDAPEQDADASITVWVDDTRTAPAEEYAAAHPELKVKIEPVDNTQGAISSRIALATKAGDDLPDVVFLSTPDELSSLLANPVNFPLGLDGDIDQGVLDGFAEGSTGACTFGGTVYCLPNDIAQTVVYYNKPLFEQFGYTVPTTFDEWLALGEKLAVEHPGYSLGTVNARYGLDAYYASSQCELTDSDDPTTVTLDPTAEECTRVNAVVGPLLANGTLSTLDPFDPAFVPLVTDGKMLATISPSWMGEYGIKPNSPTEGQWAVALTPSWGGTDEHVSGAVGGGVWVVSAKSANQKAAIEFATALSTDPEIQSAAPTYPADTASAEKWLEKVSADPWYAEDPSAVLSEAAGQLSPTQGYVRYNTQLLDNFNATVIADAGGDIDAAWATFGEQALAAAKAAGYTVNK</sequence>
<evidence type="ECO:0000256" key="2">
    <source>
        <dbReference type="ARBA" id="ARBA00022729"/>
    </source>
</evidence>
<evidence type="ECO:0000256" key="3">
    <source>
        <dbReference type="ARBA" id="ARBA00023136"/>
    </source>
</evidence>
<dbReference type="PANTHER" id="PTHR43649">
    <property type="entry name" value="ARABINOSE-BINDING PROTEIN-RELATED"/>
    <property type="match status" value="1"/>
</dbReference>
<keyword evidence="4" id="KW-0564">Palmitate</keyword>
<evidence type="ECO:0000256" key="6">
    <source>
        <dbReference type="SAM" id="SignalP"/>
    </source>
</evidence>
<name>A0ABY7XSU6_MICLT</name>
<keyword evidence="2 6" id="KW-0732">Signal</keyword>
<dbReference type="EMBL" id="CP078075">
    <property type="protein sequence ID" value="WDM45268.1"/>
    <property type="molecule type" value="Genomic_DNA"/>
</dbReference>
<keyword evidence="1" id="KW-1003">Cell membrane</keyword>
<evidence type="ECO:0000313" key="8">
    <source>
        <dbReference type="Proteomes" id="UP001215097"/>
    </source>
</evidence>
<evidence type="ECO:0000256" key="1">
    <source>
        <dbReference type="ARBA" id="ARBA00022475"/>
    </source>
</evidence>
<keyword evidence="3" id="KW-0472">Membrane</keyword>
<organism evidence="7 8">
    <name type="scientific">Microbacterium luteolum</name>
    <name type="common">Aureobacterium luteolum</name>
    <dbReference type="NCBI Taxonomy" id="69367"/>
    <lineage>
        <taxon>Bacteria</taxon>
        <taxon>Bacillati</taxon>
        <taxon>Actinomycetota</taxon>
        <taxon>Actinomycetes</taxon>
        <taxon>Micrococcales</taxon>
        <taxon>Microbacteriaceae</taxon>
        <taxon>Microbacterium</taxon>
    </lineage>
</organism>
<gene>
    <name evidence="7" type="ORF">KV395_19335</name>
</gene>
<evidence type="ECO:0000313" key="7">
    <source>
        <dbReference type="EMBL" id="WDM45268.1"/>
    </source>
</evidence>
<keyword evidence="5" id="KW-0449">Lipoprotein</keyword>
<reference evidence="7 8" key="1">
    <citation type="submission" date="2021-06" db="EMBL/GenBank/DDBJ databases">
        <title>Genome-based taxonomic framework of Microbacterium strains isolated from marine environment, the description of four new species and reclassification of four preexisting species.</title>
        <authorList>
            <person name="Lee S.D."/>
            <person name="Kim S.-M."/>
            <person name="Byeon Y.-S."/>
            <person name="Yang H.L."/>
            <person name="Kim I.S."/>
        </authorList>
    </citation>
    <scope>NUCLEOTIDE SEQUENCE [LARGE SCALE GENOMIC DNA]</scope>
    <source>
        <strain evidence="7 8">KACC 14465</strain>
    </source>
</reference>
<dbReference type="RefSeq" id="WP_282215435.1">
    <property type="nucleotide sequence ID" value="NZ_BAAAUN010000001.1"/>
</dbReference>
<evidence type="ECO:0000256" key="4">
    <source>
        <dbReference type="ARBA" id="ARBA00023139"/>
    </source>
</evidence>
<dbReference type="Gene3D" id="3.40.190.10">
    <property type="entry name" value="Periplasmic binding protein-like II"/>
    <property type="match status" value="1"/>
</dbReference>
<evidence type="ECO:0000256" key="5">
    <source>
        <dbReference type="ARBA" id="ARBA00023288"/>
    </source>
</evidence>
<proteinExistence type="predicted"/>
<keyword evidence="8" id="KW-1185">Reference proteome</keyword>